<dbReference type="Gene3D" id="1.10.287.950">
    <property type="entry name" value="Methyl-accepting chemotaxis protein"/>
    <property type="match status" value="1"/>
</dbReference>
<dbReference type="Proteomes" id="UP000281498">
    <property type="component" value="Unassembled WGS sequence"/>
</dbReference>
<dbReference type="PROSITE" id="PS50111">
    <property type="entry name" value="CHEMOTAXIS_TRANSDUC_2"/>
    <property type="match status" value="1"/>
</dbReference>
<dbReference type="SMART" id="SM00283">
    <property type="entry name" value="MA"/>
    <property type="match status" value="1"/>
</dbReference>
<dbReference type="OrthoDB" id="266313at2"/>
<gene>
    <name evidence="4" type="ORF">CR203_18435</name>
</gene>
<protein>
    <submittedName>
        <fullName evidence="4">Chemotaxis protein</fullName>
    </submittedName>
</protein>
<dbReference type="RefSeq" id="WP_110937901.1">
    <property type="nucleotide sequence ID" value="NZ_KZ614147.1"/>
</dbReference>
<keyword evidence="5" id="KW-1185">Reference proteome</keyword>
<reference evidence="4 5" key="1">
    <citation type="submission" date="2017-10" db="EMBL/GenBank/DDBJ databases">
        <title>Bacillus sp. nov., a halophilic bacterium isolated from a Keqin Lake.</title>
        <authorList>
            <person name="Wang H."/>
        </authorList>
    </citation>
    <scope>NUCLEOTIDE SEQUENCE [LARGE SCALE GENOMIC DNA]</scope>
    <source>
        <strain evidence="4 5">KCTC 13187</strain>
    </source>
</reference>
<dbReference type="SUPFAM" id="SSF58104">
    <property type="entry name" value="Methyl-accepting chemotaxis protein (MCP) signaling domain"/>
    <property type="match status" value="1"/>
</dbReference>
<dbReference type="PANTHER" id="PTHR32089">
    <property type="entry name" value="METHYL-ACCEPTING CHEMOTAXIS PROTEIN MCPB"/>
    <property type="match status" value="1"/>
</dbReference>
<organism evidence="4 5">
    <name type="scientific">Salipaludibacillus neizhouensis</name>
    <dbReference type="NCBI Taxonomy" id="885475"/>
    <lineage>
        <taxon>Bacteria</taxon>
        <taxon>Bacillati</taxon>
        <taxon>Bacillota</taxon>
        <taxon>Bacilli</taxon>
        <taxon>Bacillales</taxon>
        <taxon>Bacillaceae</taxon>
    </lineage>
</organism>
<evidence type="ECO:0000256" key="2">
    <source>
        <dbReference type="PROSITE-ProRule" id="PRU00284"/>
    </source>
</evidence>
<dbReference type="GO" id="GO:0016020">
    <property type="term" value="C:membrane"/>
    <property type="evidence" value="ECO:0007669"/>
    <property type="project" value="InterPro"/>
</dbReference>
<comment type="caution">
    <text evidence="4">The sequence shown here is derived from an EMBL/GenBank/DDBJ whole genome shotgun (WGS) entry which is preliminary data.</text>
</comment>
<dbReference type="AlphaFoldDB" id="A0A3A9KM63"/>
<evidence type="ECO:0000256" key="1">
    <source>
        <dbReference type="ARBA" id="ARBA00023224"/>
    </source>
</evidence>
<keyword evidence="1 2" id="KW-0807">Transducer</keyword>
<proteinExistence type="predicted"/>
<dbReference type="GO" id="GO:0007165">
    <property type="term" value="P:signal transduction"/>
    <property type="evidence" value="ECO:0007669"/>
    <property type="project" value="UniProtKB-KW"/>
</dbReference>
<evidence type="ECO:0000313" key="4">
    <source>
        <dbReference type="EMBL" id="RKL65836.1"/>
    </source>
</evidence>
<feature type="domain" description="Methyl-accepting transducer" evidence="3">
    <location>
        <begin position="58"/>
        <end position="281"/>
    </location>
</feature>
<dbReference type="PANTHER" id="PTHR32089:SF118">
    <property type="entry name" value="HEME-BASED AEROTACTIC TRANSDUCER HEMAT"/>
    <property type="match status" value="1"/>
</dbReference>
<dbReference type="InterPro" id="IPR004089">
    <property type="entry name" value="MCPsignal_dom"/>
</dbReference>
<evidence type="ECO:0000313" key="5">
    <source>
        <dbReference type="Proteomes" id="UP000281498"/>
    </source>
</evidence>
<dbReference type="Pfam" id="PF00015">
    <property type="entry name" value="MCPsignal"/>
    <property type="match status" value="1"/>
</dbReference>
<dbReference type="EMBL" id="PDOE01000011">
    <property type="protein sequence ID" value="RKL65836.1"/>
    <property type="molecule type" value="Genomic_DNA"/>
</dbReference>
<accession>A0A3A9KM63</accession>
<name>A0A3A9KM63_9BACI</name>
<evidence type="ECO:0000259" key="3">
    <source>
        <dbReference type="PROSITE" id="PS50111"/>
    </source>
</evidence>
<sequence length="287" mass="31714">MVHNHYKHAEDVALCVQAVSKIIGLEQQIVLEAFDKENDRIRESQEKLNQQIQTVVMSTSEELSAISEETSATVDEVNQQVADIVKKSQDGTQFAVDSEAKAIEGKQELDELKGLMIQVTDSVDKMRINMKSLVSIFKEVQGIVQIVQGIADETNLLALNAAIEAARSGEHGKGFAVVADEVRKLSEQTKESVEKVRNLLNQTNKEVEGNSSLITEVTQSIDSNNKTVGNLEISFSEIVAKMSETRNFNEIIEKELNQFSTSVREIAEASNQVAHSADDLVNHVKSM</sequence>